<comment type="caution">
    <text evidence="3">The sequence shown here is derived from an EMBL/GenBank/DDBJ whole genome shotgun (WGS) entry which is preliminary data.</text>
</comment>
<protein>
    <recommendedName>
        <fullName evidence="2">Transposase InsH N-terminal domain-containing protein</fullName>
    </recommendedName>
</protein>
<feature type="region of interest" description="Disordered" evidence="1">
    <location>
        <begin position="123"/>
        <end position="145"/>
    </location>
</feature>
<evidence type="ECO:0000259" key="2">
    <source>
        <dbReference type="Pfam" id="PF05598"/>
    </source>
</evidence>
<dbReference type="Proteomes" id="UP000004508">
    <property type="component" value="Unassembled WGS sequence"/>
</dbReference>
<dbReference type="Pfam" id="PF05598">
    <property type="entry name" value="DUF772"/>
    <property type="match status" value="1"/>
</dbReference>
<gene>
    <name evidence="3" type="ORF">Krac_6016</name>
</gene>
<evidence type="ECO:0000313" key="4">
    <source>
        <dbReference type="Proteomes" id="UP000004508"/>
    </source>
</evidence>
<sequence length="145" mass="16571">MKRKLSRMERIFAKIAAQAVETDPVLSELDAVLDAYPLARQVCARLDGLGEDAISGEVLLRLLLVKYLYTWSEQETVEQVEDSLVLRWFCRLEMRPAPLESLVSRAASQVSPAVLEELANRVERASERAKSSEGRLRPEFRQRQR</sequence>
<proteinExistence type="predicted"/>
<dbReference type="InterPro" id="IPR008490">
    <property type="entry name" value="Transposase_InsH_N"/>
</dbReference>
<reference evidence="3 4" key="1">
    <citation type="journal article" date="2011" name="Stand. Genomic Sci.">
        <title>Non-contiguous finished genome sequence and contextual data of the filamentous soil bacterium Ktedonobacter racemifer type strain (SOSP1-21).</title>
        <authorList>
            <person name="Chang Y.J."/>
            <person name="Land M."/>
            <person name="Hauser L."/>
            <person name="Chertkov O."/>
            <person name="Del Rio T.G."/>
            <person name="Nolan M."/>
            <person name="Copeland A."/>
            <person name="Tice H."/>
            <person name="Cheng J.F."/>
            <person name="Lucas S."/>
            <person name="Han C."/>
            <person name="Goodwin L."/>
            <person name="Pitluck S."/>
            <person name="Ivanova N."/>
            <person name="Ovchinikova G."/>
            <person name="Pati A."/>
            <person name="Chen A."/>
            <person name="Palaniappan K."/>
            <person name="Mavromatis K."/>
            <person name="Liolios K."/>
            <person name="Brettin T."/>
            <person name="Fiebig A."/>
            <person name="Rohde M."/>
            <person name="Abt B."/>
            <person name="Goker M."/>
            <person name="Detter J.C."/>
            <person name="Woyke T."/>
            <person name="Bristow J."/>
            <person name="Eisen J.A."/>
            <person name="Markowitz V."/>
            <person name="Hugenholtz P."/>
            <person name="Kyrpides N.C."/>
            <person name="Klenk H.P."/>
            <person name="Lapidus A."/>
        </authorList>
    </citation>
    <scope>NUCLEOTIDE SEQUENCE [LARGE SCALE GENOMIC DNA]</scope>
    <source>
        <strain evidence="4">DSM 44963</strain>
    </source>
</reference>
<dbReference type="AlphaFoldDB" id="D6TXG6"/>
<name>D6TXG6_KTERA</name>
<keyword evidence="4" id="KW-1185">Reference proteome</keyword>
<evidence type="ECO:0000256" key="1">
    <source>
        <dbReference type="SAM" id="MobiDB-lite"/>
    </source>
</evidence>
<dbReference type="InParanoid" id="D6TXG6"/>
<dbReference type="RefSeq" id="WP_007916743.1">
    <property type="nucleotide sequence ID" value="NZ_ADVG01000003.1"/>
</dbReference>
<dbReference type="EMBL" id="ADVG01000003">
    <property type="protein sequence ID" value="EFH84899.1"/>
    <property type="molecule type" value="Genomic_DNA"/>
</dbReference>
<organism evidence="3 4">
    <name type="scientific">Ktedonobacter racemifer DSM 44963</name>
    <dbReference type="NCBI Taxonomy" id="485913"/>
    <lineage>
        <taxon>Bacteria</taxon>
        <taxon>Bacillati</taxon>
        <taxon>Chloroflexota</taxon>
        <taxon>Ktedonobacteria</taxon>
        <taxon>Ktedonobacterales</taxon>
        <taxon>Ktedonobacteraceae</taxon>
        <taxon>Ktedonobacter</taxon>
    </lineage>
</organism>
<evidence type="ECO:0000313" key="3">
    <source>
        <dbReference type="EMBL" id="EFH84899.1"/>
    </source>
</evidence>
<feature type="domain" description="Transposase InsH N-terminal" evidence="2">
    <location>
        <begin position="19"/>
        <end position="105"/>
    </location>
</feature>
<accession>D6TXG6</accession>